<keyword evidence="13" id="KW-1185">Reference proteome</keyword>
<sequence>MSTKQQSQKPPTALTFPAPLYAALSPHSFLQAHLSTSTSEKRKKTSPLRANGRSPTEFRTPGINTGSLTHCNGSAVVRIGNTAVVCGVRAEILSTEGDGEEIDESEEGAEDGEERDDIEQLGLLVPNVELSTGSTPQYLPGNAPSQFAQTLVTRLRNLLLSTRVVRSRDLRILYAPPAIGEETESAPRKVAKAHWTLYIDTLFISLDGPGSAFDAAFVAILAALKNTKLPRAYWDEEAECVLCEDDPAQVQRLNLRGLPVPCSFGVLEGEERDDIVTGEEEESQKGWILSDPDAFEDSVCVEGICIVVDGSAAKGVKKGVNSDVLRKIEKSGGGSAGLVDREAVKMLVGRSLERWEEVRGVLERAG</sequence>
<dbReference type="GO" id="GO:0000176">
    <property type="term" value="C:nuclear exosome (RNase complex)"/>
    <property type="evidence" value="ECO:0007669"/>
    <property type="project" value="TreeGrafter"/>
</dbReference>
<feature type="region of interest" description="Disordered" evidence="10">
    <location>
        <begin position="95"/>
        <end position="116"/>
    </location>
</feature>
<dbReference type="GO" id="GO:0035925">
    <property type="term" value="F:mRNA 3'-UTR AU-rich region binding"/>
    <property type="evidence" value="ECO:0007669"/>
    <property type="project" value="TreeGrafter"/>
</dbReference>
<dbReference type="SUPFAM" id="SSF55666">
    <property type="entry name" value="Ribonuclease PH domain 2-like"/>
    <property type="match status" value="1"/>
</dbReference>
<dbReference type="OrthoDB" id="45882at2759"/>
<organism evidence="12 13">
    <name type="scientific">Dendryphion nanum</name>
    <dbReference type="NCBI Taxonomy" id="256645"/>
    <lineage>
        <taxon>Eukaryota</taxon>
        <taxon>Fungi</taxon>
        <taxon>Dikarya</taxon>
        <taxon>Ascomycota</taxon>
        <taxon>Pezizomycotina</taxon>
        <taxon>Dothideomycetes</taxon>
        <taxon>Pleosporomycetidae</taxon>
        <taxon>Pleosporales</taxon>
        <taxon>Torulaceae</taxon>
        <taxon>Dendryphion</taxon>
    </lineage>
</organism>
<feature type="compositionally biased region" description="Acidic residues" evidence="10">
    <location>
        <begin position="97"/>
        <end position="116"/>
    </location>
</feature>
<dbReference type="GO" id="GO:0071035">
    <property type="term" value="P:nuclear polyadenylation-dependent rRNA catabolic process"/>
    <property type="evidence" value="ECO:0007669"/>
    <property type="project" value="TreeGrafter"/>
</dbReference>
<evidence type="ECO:0000259" key="11">
    <source>
        <dbReference type="Pfam" id="PF01138"/>
    </source>
</evidence>
<evidence type="ECO:0000256" key="2">
    <source>
        <dbReference type="ARBA" id="ARBA00004604"/>
    </source>
</evidence>
<evidence type="ECO:0000313" key="12">
    <source>
        <dbReference type="EMBL" id="KAH7116923.1"/>
    </source>
</evidence>
<evidence type="ECO:0000256" key="4">
    <source>
        <dbReference type="ARBA" id="ARBA00022490"/>
    </source>
</evidence>
<dbReference type="InterPro" id="IPR050590">
    <property type="entry name" value="Exosome_comp_Rrp42_subfam"/>
</dbReference>
<evidence type="ECO:0000256" key="3">
    <source>
        <dbReference type="ARBA" id="ARBA00006678"/>
    </source>
</evidence>
<dbReference type="EMBL" id="JAGMWT010000014">
    <property type="protein sequence ID" value="KAH7116923.1"/>
    <property type="molecule type" value="Genomic_DNA"/>
</dbReference>
<accession>A0A9P9DCW4</accession>
<proteinExistence type="inferred from homology"/>
<dbReference type="SUPFAM" id="SSF54211">
    <property type="entry name" value="Ribosomal protein S5 domain 2-like"/>
    <property type="match status" value="1"/>
</dbReference>
<dbReference type="Gene3D" id="3.30.230.70">
    <property type="entry name" value="GHMP Kinase, N-terminal domain"/>
    <property type="match status" value="1"/>
</dbReference>
<dbReference type="GO" id="GO:0071038">
    <property type="term" value="P:TRAMP-dependent tRNA surveillance pathway"/>
    <property type="evidence" value="ECO:0007669"/>
    <property type="project" value="TreeGrafter"/>
</dbReference>
<feature type="region of interest" description="Disordered" evidence="10">
    <location>
        <begin position="33"/>
        <end position="66"/>
    </location>
</feature>
<dbReference type="InterPro" id="IPR001247">
    <property type="entry name" value="ExoRNase_PH_dom1"/>
</dbReference>
<dbReference type="GO" id="GO:0005840">
    <property type="term" value="C:ribosome"/>
    <property type="evidence" value="ECO:0007669"/>
    <property type="project" value="UniProtKB-KW"/>
</dbReference>
<dbReference type="GO" id="GO:0005730">
    <property type="term" value="C:nucleolus"/>
    <property type="evidence" value="ECO:0007669"/>
    <property type="project" value="UniProtKB-SubCell"/>
</dbReference>
<evidence type="ECO:0000256" key="10">
    <source>
        <dbReference type="SAM" id="MobiDB-lite"/>
    </source>
</evidence>
<dbReference type="GO" id="GO:0016075">
    <property type="term" value="P:rRNA catabolic process"/>
    <property type="evidence" value="ECO:0007669"/>
    <property type="project" value="TreeGrafter"/>
</dbReference>
<comment type="similarity">
    <text evidence="3">Belongs to the RNase PH family.</text>
</comment>
<gene>
    <name evidence="12" type="ORF">B0J11DRAFT_537878</name>
</gene>
<evidence type="ECO:0000256" key="5">
    <source>
        <dbReference type="ARBA" id="ARBA00022552"/>
    </source>
</evidence>
<keyword evidence="12" id="KW-0687">Ribonucleoprotein</keyword>
<dbReference type="PANTHER" id="PTHR11097:SF9">
    <property type="entry name" value="EXOSOME COMPLEX COMPONENT RRP43"/>
    <property type="match status" value="1"/>
</dbReference>
<dbReference type="Proteomes" id="UP000700596">
    <property type="component" value="Unassembled WGS sequence"/>
</dbReference>
<dbReference type="AlphaFoldDB" id="A0A9P9DCW4"/>
<dbReference type="GO" id="GO:0034476">
    <property type="term" value="P:U5 snRNA 3'-end processing"/>
    <property type="evidence" value="ECO:0007669"/>
    <property type="project" value="TreeGrafter"/>
</dbReference>
<name>A0A9P9DCW4_9PLEO</name>
<keyword evidence="5" id="KW-0698">rRNA processing</keyword>
<dbReference type="InterPro" id="IPR027408">
    <property type="entry name" value="PNPase/RNase_PH_dom_sf"/>
</dbReference>
<evidence type="ECO:0000256" key="8">
    <source>
        <dbReference type="ARBA" id="ARBA00023242"/>
    </source>
</evidence>
<evidence type="ECO:0000313" key="13">
    <source>
        <dbReference type="Proteomes" id="UP000700596"/>
    </source>
</evidence>
<dbReference type="GO" id="GO:0034475">
    <property type="term" value="P:U4 snRNA 3'-end processing"/>
    <property type="evidence" value="ECO:0007669"/>
    <property type="project" value="TreeGrafter"/>
</dbReference>
<dbReference type="GO" id="GO:0000177">
    <property type="term" value="C:cytoplasmic exosome (RNase complex)"/>
    <property type="evidence" value="ECO:0007669"/>
    <property type="project" value="TreeGrafter"/>
</dbReference>
<evidence type="ECO:0000256" key="9">
    <source>
        <dbReference type="ARBA" id="ARBA00030617"/>
    </source>
</evidence>
<dbReference type="GO" id="GO:0000467">
    <property type="term" value="P:exonucleolytic trimming to generate mature 3'-end of 5.8S rRNA from tricistronic rRNA transcript (SSU-rRNA, 5.8S rRNA, LSU-rRNA)"/>
    <property type="evidence" value="ECO:0007669"/>
    <property type="project" value="TreeGrafter"/>
</dbReference>
<dbReference type="GO" id="GO:0071028">
    <property type="term" value="P:nuclear mRNA surveillance"/>
    <property type="evidence" value="ECO:0007669"/>
    <property type="project" value="TreeGrafter"/>
</dbReference>
<keyword evidence="8" id="KW-0539">Nucleus</keyword>
<reference evidence="12" key="1">
    <citation type="journal article" date="2021" name="Nat. Commun.">
        <title>Genetic determinants of endophytism in the Arabidopsis root mycobiome.</title>
        <authorList>
            <person name="Mesny F."/>
            <person name="Miyauchi S."/>
            <person name="Thiergart T."/>
            <person name="Pickel B."/>
            <person name="Atanasova L."/>
            <person name="Karlsson M."/>
            <person name="Huettel B."/>
            <person name="Barry K.W."/>
            <person name="Haridas S."/>
            <person name="Chen C."/>
            <person name="Bauer D."/>
            <person name="Andreopoulos W."/>
            <person name="Pangilinan J."/>
            <person name="LaButti K."/>
            <person name="Riley R."/>
            <person name="Lipzen A."/>
            <person name="Clum A."/>
            <person name="Drula E."/>
            <person name="Henrissat B."/>
            <person name="Kohler A."/>
            <person name="Grigoriev I.V."/>
            <person name="Martin F.M."/>
            <person name="Hacquard S."/>
        </authorList>
    </citation>
    <scope>NUCLEOTIDE SEQUENCE</scope>
    <source>
        <strain evidence="12">MPI-CAGE-CH-0243</strain>
    </source>
</reference>
<dbReference type="PANTHER" id="PTHR11097">
    <property type="entry name" value="EXOSOME COMPLEX EXONUCLEASE RIBOSOMAL RNA PROCESSING PROTEIN"/>
    <property type="match status" value="1"/>
</dbReference>
<keyword evidence="12" id="KW-0689">Ribosomal protein</keyword>
<protein>
    <recommendedName>
        <fullName evidence="9">Ribosomal RNA-processing protein 43</fullName>
    </recommendedName>
</protein>
<dbReference type="GO" id="GO:0034473">
    <property type="term" value="P:U1 snRNA 3'-end processing"/>
    <property type="evidence" value="ECO:0007669"/>
    <property type="project" value="TreeGrafter"/>
</dbReference>
<dbReference type="InterPro" id="IPR036345">
    <property type="entry name" value="ExoRNase_PH_dom2_sf"/>
</dbReference>
<evidence type="ECO:0000256" key="7">
    <source>
        <dbReference type="ARBA" id="ARBA00022884"/>
    </source>
</evidence>
<dbReference type="InterPro" id="IPR020568">
    <property type="entry name" value="Ribosomal_Su5_D2-typ_SF"/>
</dbReference>
<evidence type="ECO:0000256" key="6">
    <source>
        <dbReference type="ARBA" id="ARBA00022835"/>
    </source>
</evidence>
<comment type="caution">
    <text evidence="12">The sequence shown here is derived from an EMBL/GenBank/DDBJ whole genome shotgun (WGS) entry which is preliminary data.</text>
</comment>
<keyword evidence="4" id="KW-0963">Cytoplasm</keyword>
<keyword evidence="6" id="KW-0271">Exosome</keyword>
<evidence type="ECO:0000256" key="1">
    <source>
        <dbReference type="ARBA" id="ARBA00004496"/>
    </source>
</evidence>
<feature type="domain" description="Exoribonuclease phosphorolytic" evidence="11">
    <location>
        <begin position="57"/>
        <end position="230"/>
    </location>
</feature>
<dbReference type="Pfam" id="PF01138">
    <property type="entry name" value="RNase_PH"/>
    <property type="match status" value="1"/>
</dbReference>
<comment type="subcellular location">
    <subcellularLocation>
        <location evidence="1">Cytoplasm</location>
    </subcellularLocation>
    <subcellularLocation>
        <location evidence="2">Nucleus</location>
        <location evidence="2">Nucleolus</location>
    </subcellularLocation>
</comment>
<keyword evidence="7" id="KW-0694">RNA-binding</keyword>